<dbReference type="AlphaFoldDB" id="A0A1G2QTQ1"/>
<dbReference type="EMBL" id="MHTS01000023">
    <property type="protein sequence ID" value="OHA63990.1"/>
    <property type="molecule type" value="Genomic_DNA"/>
</dbReference>
<reference evidence="1 2" key="1">
    <citation type="journal article" date="2016" name="Nat. Commun.">
        <title>Thousands of microbial genomes shed light on interconnected biogeochemical processes in an aquifer system.</title>
        <authorList>
            <person name="Anantharaman K."/>
            <person name="Brown C.T."/>
            <person name="Hug L.A."/>
            <person name="Sharon I."/>
            <person name="Castelle C.J."/>
            <person name="Probst A.J."/>
            <person name="Thomas B.C."/>
            <person name="Singh A."/>
            <person name="Wilkins M.J."/>
            <person name="Karaoz U."/>
            <person name="Brodie E.L."/>
            <person name="Williams K.H."/>
            <person name="Hubbard S.S."/>
            <person name="Banfield J.F."/>
        </authorList>
    </citation>
    <scope>NUCLEOTIDE SEQUENCE [LARGE SCALE GENOMIC DNA]</scope>
</reference>
<name>A0A1G2QTQ1_9BACT</name>
<protein>
    <submittedName>
        <fullName evidence="1">Uncharacterized protein</fullName>
    </submittedName>
</protein>
<dbReference type="Proteomes" id="UP000178170">
    <property type="component" value="Unassembled WGS sequence"/>
</dbReference>
<accession>A0A1G2QTQ1</accession>
<sequence>MRKVLSDPDAGLELTPAFPRNYNKKLNEIININAYSESFSFLKKEPDTYLVEDLNRTPSLTANK</sequence>
<proteinExistence type="predicted"/>
<organism evidence="1 2">
    <name type="scientific">Candidatus Wildermuthbacteria bacterium RIFCSPHIGHO2_01_FULL_48_27b</name>
    <dbReference type="NCBI Taxonomy" id="1802447"/>
    <lineage>
        <taxon>Bacteria</taxon>
        <taxon>Candidatus Wildermuthiibacteriota</taxon>
    </lineage>
</organism>
<gene>
    <name evidence="1" type="ORF">A2843_01630</name>
</gene>
<evidence type="ECO:0000313" key="2">
    <source>
        <dbReference type="Proteomes" id="UP000178170"/>
    </source>
</evidence>
<comment type="caution">
    <text evidence="1">The sequence shown here is derived from an EMBL/GenBank/DDBJ whole genome shotgun (WGS) entry which is preliminary data.</text>
</comment>
<evidence type="ECO:0000313" key="1">
    <source>
        <dbReference type="EMBL" id="OHA63990.1"/>
    </source>
</evidence>